<dbReference type="Proteomes" id="UP000321947">
    <property type="component" value="Unassembled WGS sequence"/>
</dbReference>
<dbReference type="Gene3D" id="3.10.10.10">
    <property type="entry name" value="HIV Type 1 Reverse Transcriptase, subunit A, domain 1"/>
    <property type="match status" value="1"/>
</dbReference>
<dbReference type="InterPro" id="IPR000477">
    <property type="entry name" value="RT_dom"/>
</dbReference>
<comment type="caution">
    <text evidence="2">The sequence shown here is derived from an EMBL/GenBank/DDBJ whole genome shotgun (WGS) entry which is preliminary data.</text>
</comment>
<dbReference type="EMBL" id="SSTD01005533">
    <property type="protein sequence ID" value="TYK21824.1"/>
    <property type="molecule type" value="Genomic_DNA"/>
</dbReference>
<dbReference type="InterPro" id="IPR043128">
    <property type="entry name" value="Rev_trsase/Diguanyl_cyclase"/>
</dbReference>
<protein>
    <submittedName>
        <fullName evidence="2">Retrovirus-related Pol polyprotein from transposon 297 family</fullName>
    </submittedName>
</protein>
<evidence type="ECO:0000313" key="2">
    <source>
        <dbReference type="EMBL" id="TYK21824.1"/>
    </source>
</evidence>
<organism evidence="2 3">
    <name type="scientific">Cucumis melo var. makuwa</name>
    <name type="common">Oriental melon</name>
    <dbReference type="NCBI Taxonomy" id="1194695"/>
    <lineage>
        <taxon>Eukaryota</taxon>
        <taxon>Viridiplantae</taxon>
        <taxon>Streptophyta</taxon>
        <taxon>Embryophyta</taxon>
        <taxon>Tracheophyta</taxon>
        <taxon>Spermatophyta</taxon>
        <taxon>Magnoliopsida</taxon>
        <taxon>eudicotyledons</taxon>
        <taxon>Gunneridae</taxon>
        <taxon>Pentapetalae</taxon>
        <taxon>rosids</taxon>
        <taxon>fabids</taxon>
        <taxon>Cucurbitales</taxon>
        <taxon>Cucurbitaceae</taxon>
        <taxon>Benincaseae</taxon>
        <taxon>Cucumis</taxon>
    </lineage>
</organism>
<dbReference type="PANTHER" id="PTHR24559">
    <property type="entry name" value="TRANSPOSON TY3-I GAG-POL POLYPROTEIN"/>
    <property type="match status" value="1"/>
</dbReference>
<dbReference type="CDD" id="cd01647">
    <property type="entry name" value="RT_LTR"/>
    <property type="match status" value="1"/>
</dbReference>
<feature type="domain" description="Reverse transcriptase" evidence="1">
    <location>
        <begin position="32"/>
        <end position="121"/>
    </location>
</feature>
<accession>A0A5D3DE21</accession>
<proteinExistence type="predicted"/>
<sequence>MNEIEKIVDDMLQAGIIQPSTNPYSSPVFLVKEKDSGWKFCVDYQALNNITVPNQFPIPLVEELLDELHGSKIYFKLDLKSGYHQIRGQTIDIEKTTFLTHEGHYEFLVMPFGHLISAEVVSANLEKLKAMIEYPTPTNLRELRGFLGLTGSYWPFVANYGSLAAPLTQLLRVGGLPMDDWAGCHSNAEPTTRSLFQSNFLLKLVWNLCTNENLWLFKDGDHIRWANLSSSEQAIPTVIGCQEADEKLTPKFFGLYKDIKDDYHNLLSILDMNDQVENKDTLKTNGDDNVSKLKERLSYHIAYISTSKFVEYWVPARISNVQLELYCAALLSNSGLLCSSFKSDLLDNIQDLLISTRKVNS</sequence>
<dbReference type="InterPro" id="IPR053134">
    <property type="entry name" value="RNA-dir_DNA_polymerase"/>
</dbReference>
<dbReference type="Pfam" id="PF00078">
    <property type="entry name" value="RVT_1"/>
    <property type="match status" value="1"/>
</dbReference>
<dbReference type="PANTHER" id="PTHR24559:SF450">
    <property type="entry name" value="RNA-DIRECTED DNA POLYMERASE HOMOLOG"/>
    <property type="match status" value="1"/>
</dbReference>
<gene>
    <name evidence="2" type="ORF">E5676_scaffold991G00450</name>
</gene>
<evidence type="ECO:0000313" key="3">
    <source>
        <dbReference type="Proteomes" id="UP000321947"/>
    </source>
</evidence>
<evidence type="ECO:0000259" key="1">
    <source>
        <dbReference type="Pfam" id="PF00078"/>
    </source>
</evidence>
<dbReference type="InterPro" id="IPR043502">
    <property type="entry name" value="DNA/RNA_pol_sf"/>
</dbReference>
<name>A0A5D3DE21_CUCMM</name>
<dbReference type="AlphaFoldDB" id="A0A5D3DE21"/>
<reference evidence="2 3" key="1">
    <citation type="submission" date="2019-08" db="EMBL/GenBank/DDBJ databases">
        <title>Draft genome sequences of two oriental melons (Cucumis melo L. var makuwa).</title>
        <authorList>
            <person name="Kwon S.-Y."/>
        </authorList>
    </citation>
    <scope>NUCLEOTIDE SEQUENCE [LARGE SCALE GENOMIC DNA]</scope>
    <source>
        <strain evidence="3">cv. Chang Bougi</strain>
        <tissue evidence="2">Leaf</tissue>
    </source>
</reference>
<dbReference type="SUPFAM" id="SSF56672">
    <property type="entry name" value="DNA/RNA polymerases"/>
    <property type="match status" value="1"/>
</dbReference>
<dbReference type="Gene3D" id="3.30.70.270">
    <property type="match status" value="1"/>
</dbReference>